<dbReference type="PANTHER" id="PTHR12634">
    <property type="entry name" value="SIT4 YEAST -ASSOCIATING PROTEIN-RELATED"/>
    <property type="match status" value="1"/>
</dbReference>
<dbReference type="GO" id="GO:0005634">
    <property type="term" value="C:nucleus"/>
    <property type="evidence" value="ECO:0007669"/>
    <property type="project" value="TreeGrafter"/>
</dbReference>
<dbReference type="EMBL" id="SRMA01027178">
    <property type="protein sequence ID" value="TRY58657.1"/>
    <property type="molecule type" value="Genomic_DNA"/>
</dbReference>
<evidence type="ECO:0000256" key="1">
    <source>
        <dbReference type="ARBA" id="ARBA00006180"/>
    </source>
</evidence>
<evidence type="ECO:0000313" key="4">
    <source>
        <dbReference type="Proteomes" id="UP000316079"/>
    </source>
</evidence>
<accession>A0A553MZP8</accession>
<feature type="compositionally biased region" description="Low complexity" evidence="2">
    <location>
        <begin position="675"/>
        <end position="688"/>
    </location>
</feature>
<dbReference type="GO" id="GO:0005829">
    <property type="term" value="C:cytosol"/>
    <property type="evidence" value="ECO:0007669"/>
    <property type="project" value="TreeGrafter"/>
</dbReference>
<organism evidence="3 4">
    <name type="scientific">Danionella cerebrum</name>
    <dbReference type="NCBI Taxonomy" id="2873325"/>
    <lineage>
        <taxon>Eukaryota</taxon>
        <taxon>Metazoa</taxon>
        <taxon>Chordata</taxon>
        <taxon>Craniata</taxon>
        <taxon>Vertebrata</taxon>
        <taxon>Euteleostomi</taxon>
        <taxon>Actinopterygii</taxon>
        <taxon>Neopterygii</taxon>
        <taxon>Teleostei</taxon>
        <taxon>Ostariophysi</taxon>
        <taxon>Cypriniformes</taxon>
        <taxon>Danionidae</taxon>
        <taxon>Danioninae</taxon>
        <taxon>Danionella</taxon>
    </lineage>
</organism>
<name>A0A553MZP8_9TELE</name>
<dbReference type="GO" id="GO:0019888">
    <property type="term" value="F:protein phosphatase regulator activity"/>
    <property type="evidence" value="ECO:0007669"/>
    <property type="project" value="TreeGrafter"/>
</dbReference>
<dbReference type="OrthoDB" id="295029at2759"/>
<dbReference type="PANTHER" id="PTHR12634:SF15">
    <property type="entry name" value="SERINE_THREONINE-PROTEIN PHOSPHATASE 6 REGULATORY SUBUNIT 2"/>
    <property type="match status" value="1"/>
</dbReference>
<evidence type="ECO:0000256" key="2">
    <source>
        <dbReference type="SAM" id="MobiDB-lite"/>
    </source>
</evidence>
<feature type="region of interest" description="Disordered" evidence="2">
    <location>
        <begin position="661"/>
        <end position="707"/>
    </location>
</feature>
<comment type="similarity">
    <text evidence="1">Belongs to the SAPS family.</text>
</comment>
<feature type="non-terminal residue" evidence="3">
    <location>
        <position position="1"/>
    </location>
</feature>
<comment type="caution">
    <text evidence="3">The sequence shown here is derived from an EMBL/GenBank/DDBJ whole genome shotgun (WGS) entry which is preliminary data.</text>
</comment>
<dbReference type="Proteomes" id="UP000316079">
    <property type="component" value="Unassembled WGS sequence"/>
</dbReference>
<feature type="region of interest" description="Disordered" evidence="2">
    <location>
        <begin position="720"/>
        <end position="785"/>
    </location>
</feature>
<dbReference type="InterPro" id="IPR007587">
    <property type="entry name" value="SAPS"/>
</dbReference>
<reference evidence="3 4" key="1">
    <citation type="journal article" date="2019" name="Sci. Data">
        <title>Hybrid genome assembly and annotation of Danionella translucida.</title>
        <authorList>
            <person name="Kadobianskyi M."/>
            <person name="Schulze L."/>
            <person name="Schuelke M."/>
            <person name="Judkewitz B."/>
        </authorList>
    </citation>
    <scope>NUCLEOTIDE SEQUENCE [LARGE SCALE GENOMIC DNA]</scope>
    <source>
        <strain evidence="3 4">Bolton</strain>
    </source>
</reference>
<protein>
    <submittedName>
        <fullName evidence="3">Uncharacterized protein</fullName>
    </submittedName>
</protein>
<gene>
    <name evidence="3" type="ORF">DNTS_024797</name>
</gene>
<proteinExistence type="inferred from homology"/>
<evidence type="ECO:0000313" key="3">
    <source>
        <dbReference type="EMBL" id="TRY58657.1"/>
    </source>
</evidence>
<dbReference type="GO" id="GO:0019903">
    <property type="term" value="F:protein phosphatase binding"/>
    <property type="evidence" value="ECO:0007669"/>
    <property type="project" value="InterPro"/>
</dbReference>
<dbReference type="AlphaFoldDB" id="A0A553MZP8"/>
<dbReference type="Pfam" id="PF04499">
    <property type="entry name" value="SAPS"/>
    <property type="match status" value="2"/>
</dbReference>
<keyword evidence="4" id="KW-1185">Reference proteome</keyword>
<feature type="compositionally biased region" description="Polar residues" evidence="2">
    <location>
        <begin position="765"/>
        <end position="785"/>
    </location>
</feature>
<sequence>VEKLLEKEDVTLQELLEEDEVLQECKAQNQRLLLFLTQQSCMLELLSLITHEPPADQEEKIPAWLPLLIALLVPARVSLQIPSGLPLLVPARLSLLLPALVSLLVPALVSLLLPRLLVVLYANVACELLTCDVSLINDKVGGDESLLNTLYSFLEQPPPLNPLLASFFSKTIGNLITHKAEQVISFLKSKEDFLGQVLKHFDTSAMMDLVLRLVSSVEPWLNEEHLIQRLIDLIHPHTDSERQANASQALSDIIRLSRDQAREKSEMCIVYGTQVIDLGVEKTSTVNNSILMGIQPHLHHYQHLLMLTSMGILEEPFGSARLHASRLIAALLNTRAPRMHEELCHHDIINLLLVEHCVSAILSQTSQNGKPDGTPDSDQILLETPNSDKSHMFARCDLIKHLLKDCRLIQRILDAWDENERTQEAGGMRRGYMGHLTRIANTVVQNAERDQEQTYITQLLNELPEDYKIRWEQFVNETLAETNRKNTADLVFSDYQIQQMTANFVDQFGLNDDEFGEDGSISATFDRITEINFNLVDEGVSPSIFESRRKERVRPFDEAEEEEDIWEDKEINYAMQVKARSRFGVVTNAQKSDGCSGSVQRSLGSPDVQWFQEVKSNPGSNQKQDVLGGQPVLRTTSTVEISQALPWIQVPVCGAARVAPSARVRRKGGQRLVTSSPSADSGARSSSPEDSQNKDKGQDEDSAGSSTCVWSVCGARKAPLVASDSSSSASDSEEEEEKHSSSTESGKLISDAEGKGTGAMATDVTIVSSQLSQEQKGGSSSNGLV</sequence>